<evidence type="ECO:0000313" key="8">
    <source>
        <dbReference type="Proteomes" id="UP001497457"/>
    </source>
</evidence>
<dbReference type="GO" id="GO:0003677">
    <property type="term" value="F:DNA binding"/>
    <property type="evidence" value="ECO:0007669"/>
    <property type="project" value="UniProtKB-KW"/>
</dbReference>
<proteinExistence type="predicted"/>
<keyword evidence="3" id="KW-0238">DNA-binding</keyword>
<dbReference type="PANTHER" id="PTHR34397">
    <property type="entry name" value="OS05G0237600 PROTEIN"/>
    <property type="match status" value="1"/>
</dbReference>
<evidence type="ECO:0000256" key="4">
    <source>
        <dbReference type="ARBA" id="ARBA00023163"/>
    </source>
</evidence>
<keyword evidence="5" id="KW-0539">Nucleus</keyword>
<evidence type="ECO:0000313" key="7">
    <source>
        <dbReference type="EMBL" id="CAL4949260.1"/>
    </source>
</evidence>
<comment type="subcellular location">
    <subcellularLocation>
        <location evidence="1">Nucleus</location>
    </subcellularLocation>
</comment>
<accession>A0ABC8YSS4</accession>
<dbReference type="Proteomes" id="UP001497457">
    <property type="component" value="Chromosome 17b"/>
</dbReference>
<keyword evidence="2" id="KW-0805">Transcription regulation</keyword>
<sequence length="330" mass="35590">MDGGGGRPSARATAAAAATTKNNKQKKNGMTNAPPPRDAAVPFEHVRGGISDALRGHLEALGATPPACVAWKTLQMSDVHKNQARLLFSCKGSGGGGGEGEPPPPRSRCPLAACLTEHEARFVADDAGLLVNALDRWGRSYDLTCKYLVSNCGYRFITGWKKLVEENGLRQGMRVELWAFRSPHLPNRCGIDAAGNKVGVREEIGHPDGSLGMVVLHYYDGERDLKDEHGEAAVHQETGKAAGQVKSEAAAAEPEEKKLAGGGAETVMTTMEGMVATCGLRTFLGAVGLTMLKRRYGEEQTRKEEENEETEKHKVQCLRKNVKEDVDQVM</sequence>
<evidence type="ECO:0000256" key="6">
    <source>
        <dbReference type="SAM" id="MobiDB-lite"/>
    </source>
</evidence>
<reference evidence="7 8" key="2">
    <citation type="submission" date="2024-10" db="EMBL/GenBank/DDBJ databases">
        <authorList>
            <person name="Ryan C."/>
        </authorList>
    </citation>
    <scope>NUCLEOTIDE SEQUENCE [LARGE SCALE GENOMIC DNA]</scope>
</reference>
<evidence type="ECO:0008006" key="9">
    <source>
        <dbReference type="Google" id="ProtNLM"/>
    </source>
</evidence>
<dbReference type="AlphaFoldDB" id="A0ABC8YSS4"/>
<gene>
    <name evidence="7" type="ORF">URODEC1_LOCUS37864</name>
</gene>
<evidence type="ECO:0000256" key="3">
    <source>
        <dbReference type="ARBA" id="ARBA00023125"/>
    </source>
</evidence>
<evidence type="ECO:0000256" key="5">
    <source>
        <dbReference type="ARBA" id="ARBA00023242"/>
    </source>
</evidence>
<dbReference type="SUPFAM" id="SSF101936">
    <property type="entry name" value="DNA-binding pseudobarrel domain"/>
    <property type="match status" value="1"/>
</dbReference>
<dbReference type="InterPro" id="IPR015300">
    <property type="entry name" value="DNA-bd_pseudobarrel_sf"/>
</dbReference>
<protein>
    <recommendedName>
        <fullName evidence="9">TF-B3 domain-containing protein</fullName>
    </recommendedName>
</protein>
<reference evidence="8" key="1">
    <citation type="submission" date="2024-06" db="EMBL/GenBank/DDBJ databases">
        <authorList>
            <person name="Ryan C."/>
        </authorList>
    </citation>
    <scope>NUCLEOTIDE SEQUENCE [LARGE SCALE GENOMIC DNA]</scope>
</reference>
<keyword evidence="8" id="KW-1185">Reference proteome</keyword>
<dbReference type="GO" id="GO:0005634">
    <property type="term" value="C:nucleus"/>
    <property type="evidence" value="ECO:0007669"/>
    <property type="project" value="UniProtKB-SubCell"/>
</dbReference>
<dbReference type="Gene3D" id="2.40.330.10">
    <property type="entry name" value="DNA-binding pseudobarrel domain"/>
    <property type="match status" value="1"/>
</dbReference>
<dbReference type="PANTHER" id="PTHR34397:SF15">
    <property type="entry name" value="OS08G0282100 PROTEIN"/>
    <property type="match status" value="1"/>
</dbReference>
<feature type="region of interest" description="Disordered" evidence="6">
    <location>
        <begin position="235"/>
        <end position="261"/>
    </location>
</feature>
<name>A0ABC8YSS4_9POAL</name>
<dbReference type="EMBL" id="OZ075127">
    <property type="protein sequence ID" value="CAL4949260.1"/>
    <property type="molecule type" value="Genomic_DNA"/>
</dbReference>
<evidence type="ECO:0000256" key="1">
    <source>
        <dbReference type="ARBA" id="ARBA00004123"/>
    </source>
</evidence>
<feature type="region of interest" description="Disordered" evidence="6">
    <location>
        <begin position="1"/>
        <end position="41"/>
    </location>
</feature>
<feature type="compositionally biased region" description="Low complexity" evidence="6">
    <location>
        <begin position="10"/>
        <end position="32"/>
    </location>
</feature>
<keyword evidence="4" id="KW-0804">Transcription</keyword>
<organism evidence="7 8">
    <name type="scientific">Urochloa decumbens</name>
    <dbReference type="NCBI Taxonomy" id="240449"/>
    <lineage>
        <taxon>Eukaryota</taxon>
        <taxon>Viridiplantae</taxon>
        <taxon>Streptophyta</taxon>
        <taxon>Embryophyta</taxon>
        <taxon>Tracheophyta</taxon>
        <taxon>Spermatophyta</taxon>
        <taxon>Magnoliopsida</taxon>
        <taxon>Liliopsida</taxon>
        <taxon>Poales</taxon>
        <taxon>Poaceae</taxon>
        <taxon>PACMAD clade</taxon>
        <taxon>Panicoideae</taxon>
        <taxon>Panicodae</taxon>
        <taxon>Paniceae</taxon>
        <taxon>Melinidinae</taxon>
        <taxon>Urochloa</taxon>
    </lineage>
</organism>
<evidence type="ECO:0000256" key="2">
    <source>
        <dbReference type="ARBA" id="ARBA00023015"/>
    </source>
</evidence>